<evidence type="ECO:0000313" key="2">
    <source>
        <dbReference type="Proteomes" id="UP000326950"/>
    </source>
</evidence>
<keyword evidence="2" id="KW-1185">Reference proteome</keyword>
<dbReference type="EMBL" id="ML738691">
    <property type="protein sequence ID" value="KAE8158612.1"/>
    <property type="molecule type" value="Genomic_DNA"/>
</dbReference>
<sequence length="115" mass="13288">MRVYTGKINYENYAQNEIINVVFKEDGETIDEPVVAAWQWTQDAYGERKANSIHVGTLNGLRKLNTGEMEIEFLQNQATESYYWFKGIVTDSGLTLEMYNERNEFCVGNIDLECT</sequence>
<organism evidence="1 2">
    <name type="scientific">Aspergillus tamarii</name>
    <dbReference type="NCBI Taxonomy" id="41984"/>
    <lineage>
        <taxon>Eukaryota</taxon>
        <taxon>Fungi</taxon>
        <taxon>Dikarya</taxon>
        <taxon>Ascomycota</taxon>
        <taxon>Pezizomycotina</taxon>
        <taxon>Eurotiomycetes</taxon>
        <taxon>Eurotiomycetidae</taxon>
        <taxon>Eurotiales</taxon>
        <taxon>Aspergillaceae</taxon>
        <taxon>Aspergillus</taxon>
        <taxon>Aspergillus subgen. Circumdati</taxon>
    </lineage>
</organism>
<gene>
    <name evidence="1" type="ORF">BDV40DRAFT_304006</name>
</gene>
<name>A0A5N6UJ28_ASPTM</name>
<protein>
    <submittedName>
        <fullName evidence="1">Uncharacterized protein</fullName>
    </submittedName>
</protein>
<dbReference type="Proteomes" id="UP000326950">
    <property type="component" value="Unassembled WGS sequence"/>
</dbReference>
<evidence type="ECO:0000313" key="1">
    <source>
        <dbReference type="EMBL" id="KAE8158612.1"/>
    </source>
</evidence>
<accession>A0A5N6UJ28</accession>
<dbReference type="OrthoDB" id="4332097at2759"/>
<proteinExistence type="predicted"/>
<reference evidence="1 2" key="1">
    <citation type="submission" date="2019-04" db="EMBL/GenBank/DDBJ databases">
        <title>Friends and foes A comparative genomics study of 23 Aspergillus species from section Flavi.</title>
        <authorList>
            <consortium name="DOE Joint Genome Institute"/>
            <person name="Kjaerbolling I."/>
            <person name="Vesth T."/>
            <person name="Frisvad J.C."/>
            <person name="Nybo J.L."/>
            <person name="Theobald S."/>
            <person name="Kildgaard S."/>
            <person name="Isbrandt T."/>
            <person name="Kuo A."/>
            <person name="Sato A."/>
            <person name="Lyhne E.K."/>
            <person name="Kogle M.E."/>
            <person name="Wiebenga A."/>
            <person name="Kun R.S."/>
            <person name="Lubbers R.J."/>
            <person name="Makela M.R."/>
            <person name="Barry K."/>
            <person name="Chovatia M."/>
            <person name="Clum A."/>
            <person name="Daum C."/>
            <person name="Haridas S."/>
            <person name="He G."/>
            <person name="LaButti K."/>
            <person name="Lipzen A."/>
            <person name="Mondo S."/>
            <person name="Riley R."/>
            <person name="Salamov A."/>
            <person name="Simmons B.A."/>
            <person name="Magnuson J.K."/>
            <person name="Henrissat B."/>
            <person name="Mortensen U.H."/>
            <person name="Larsen T.O."/>
            <person name="Devries R.P."/>
            <person name="Grigoriev I.V."/>
            <person name="Machida M."/>
            <person name="Baker S.E."/>
            <person name="Andersen M.R."/>
        </authorList>
    </citation>
    <scope>NUCLEOTIDE SEQUENCE [LARGE SCALE GENOMIC DNA]</scope>
    <source>
        <strain evidence="1 2">CBS 117626</strain>
    </source>
</reference>
<dbReference type="AlphaFoldDB" id="A0A5N6UJ28"/>